<comment type="caution">
    <text evidence="1">The sequence shown here is derived from an EMBL/GenBank/DDBJ whole genome shotgun (WGS) entry which is preliminary data.</text>
</comment>
<gene>
    <name evidence="1" type="ORF">EV182_006226</name>
</gene>
<dbReference type="Proteomes" id="UP001145114">
    <property type="component" value="Unassembled WGS sequence"/>
</dbReference>
<name>A0ACC1HLJ8_9FUNG</name>
<organism evidence="1 2">
    <name type="scientific">Spiromyces aspiralis</name>
    <dbReference type="NCBI Taxonomy" id="68401"/>
    <lineage>
        <taxon>Eukaryota</taxon>
        <taxon>Fungi</taxon>
        <taxon>Fungi incertae sedis</taxon>
        <taxon>Zoopagomycota</taxon>
        <taxon>Kickxellomycotina</taxon>
        <taxon>Kickxellomycetes</taxon>
        <taxon>Kickxellales</taxon>
        <taxon>Kickxellaceae</taxon>
        <taxon>Spiromyces</taxon>
    </lineage>
</organism>
<keyword evidence="2" id="KW-1185">Reference proteome</keyword>
<feature type="non-terminal residue" evidence="1">
    <location>
        <position position="150"/>
    </location>
</feature>
<evidence type="ECO:0000313" key="2">
    <source>
        <dbReference type="Proteomes" id="UP001145114"/>
    </source>
</evidence>
<accession>A0ACC1HLJ8</accession>
<evidence type="ECO:0000313" key="1">
    <source>
        <dbReference type="EMBL" id="KAJ1677413.1"/>
    </source>
</evidence>
<proteinExistence type="predicted"/>
<dbReference type="EMBL" id="JAMZIH010002490">
    <property type="protein sequence ID" value="KAJ1677413.1"/>
    <property type="molecule type" value="Genomic_DNA"/>
</dbReference>
<reference evidence="1" key="1">
    <citation type="submission" date="2022-06" db="EMBL/GenBank/DDBJ databases">
        <title>Phylogenomic reconstructions and comparative analyses of Kickxellomycotina fungi.</title>
        <authorList>
            <person name="Reynolds N.K."/>
            <person name="Stajich J.E."/>
            <person name="Barry K."/>
            <person name="Grigoriev I.V."/>
            <person name="Crous P."/>
            <person name="Smith M.E."/>
        </authorList>
    </citation>
    <scope>NUCLEOTIDE SEQUENCE</scope>
    <source>
        <strain evidence="1">RSA 2271</strain>
    </source>
</reference>
<sequence length="150" mass="16437">MAVPAYVAAEAGLLTNSYGENIKCAPIMGSKKNKESMIEVKFPPRQISAVSVQIFEWEDRAHIGRFIARQELPEKYRNILGDSIPINPMSQFNELVGFLYCGDQAISLGLCSERERGEAIIDGQTGSGPKSKTEAAIFNDYVHLGDSQPG</sequence>
<protein>
    <submittedName>
        <fullName evidence="1">Uncharacterized protein</fullName>
    </submittedName>
</protein>